<evidence type="ECO:0000313" key="1">
    <source>
        <dbReference type="EMBL" id="SHH17664.1"/>
    </source>
</evidence>
<keyword evidence="2" id="KW-1185">Reference proteome</keyword>
<organism evidence="1 2">
    <name type="scientific">Marivita hallyeonensis</name>
    <dbReference type="NCBI Taxonomy" id="996342"/>
    <lineage>
        <taxon>Bacteria</taxon>
        <taxon>Pseudomonadati</taxon>
        <taxon>Pseudomonadota</taxon>
        <taxon>Alphaproteobacteria</taxon>
        <taxon>Rhodobacterales</taxon>
        <taxon>Roseobacteraceae</taxon>
        <taxon>Marivita</taxon>
    </lineage>
</organism>
<proteinExistence type="predicted"/>
<dbReference type="AlphaFoldDB" id="A0A1M5QU48"/>
<dbReference type="OrthoDB" id="8138512at2"/>
<dbReference type="EMBL" id="FQXC01000002">
    <property type="protein sequence ID" value="SHH17664.1"/>
    <property type="molecule type" value="Genomic_DNA"/>
</dbReference>
<evidence type="ECO:0008006" key="3">
    <source>
        <dbReference type="Google" id="ProtNLM"/>
    </source>
</evidence>
<protein>
    <recommendedName>
        <fullName evidence="3">Phasin protein</fullName>
    </recommendedName>
</protein>
<name>A0A1M5QU48_9RHOB</name>
<dbReference type="Proteomes" id="UP000184221">
    <property type="component" value="Unassembled WGS sequence"/>
</dbReference>
<accession>A0A1M5QU48</accession>
<evidence type="ECO:0000313" key="2">
    <source>
        <dbReference type="Proteomes" id="UP000184221"/>
    </source>
</evidence>
<sequence>MPKATSKTTAAPDMSKSVNAMQAMSFLAPLIAPQIKQFWDTQEKVLDETQRFTQHWFERRHAAVRSSLDTARSVTTGGISNPMTAISMLTDWQRHSAERMAEDAREWFETMSRCAEYAVNTEKNTLDETMTEAADLARKVTKSAKSEPV</sequence>
<dbReference type="RefSeq" id="WP_072776892.1">
    <property type="nucleotide sequence ID" value="NZ_FQXC01000002.1"/>
</dbReference>
<reference evidence="1 2" key="1">
    <citation type="submission" date="2016-11" db="EMBL/GenBank/DDBJ databases">
        <authorList>
            <person name="Jaros S."/>
            <person name="Januszkiewicz K."/>
            <person name="Wedrychowicz H."/>
        </authorList>
    </citation>
    <scope>NUCLEOTIDE SEQUENCE [LARGE SCALE GENOMIC DNA]</scope>
    <source>
        <strain evidence="1 2">DSM 29431</strain>
    </source>
</reference>
<gene>
    <name evidence="1" type="ORF">SAMN05443551_1497</name>
</gene>